<dbReference type="GO" id="GO:0016620">
    <property type="term" value="F:oxidoreductase activity, acting on the aldehyde or oxo group of donors, NAD or NADP as acceptor"/>
    <property type="evidence" value="ECO:0007669"/>
    <property type="project" value="InterPro"/>
</dbReference>
<dbReference type="InterPro" id="IPR016163">
    <property type="entry name" value="Ald_DH_C"/>
</dbReference>
<proteinExistence type="predicted"/>
<dbReference type="Gene3D" id="3.40.309.10">
    <property type="entry name" value="Aldehyde Dehydrogenase, Chain A, domain 2"/>
    <property type="match status" value="1"/>
</dbReference>
<accession>A0A3L6L2I0</accession>
<organism evidence="2">
    <name type="scientific">Trypanosoma brucei equiperdum</name>
    <dbReference type="NCBI Taxonomy" id="630700"/>
    <lineage>
        <taxon>Eukaryota</taxon>
        <taxon>Discoba</taxon>
        <taxon>Euglenozoa</taxon>
        <taxon>Kinetoplastea</taxon>
        <taxon>Metakinetoplastina</taxon>
        <taxon>Trypanosomatida</taxon>
        <taxon>Trypanosomatidae</taxon>
        <taxon>Trypanosoma</taxon>
    </lineage>
</organism>
<name>A0A3L6L2I0_9TRYP</name>
<dbReference type="Pfam" id="PF00171">
    <property type="entry name" value="Aldedh"/>
    <property type="match status" value="1"/>
</dbReference>
<dbReference type="AlphaFoldDB" id="A0A3L6L2I0"/>
<dbReference type="InterPro" id="IPR016161">
    <property type="entry name" value="Ald_DH/histidinol_DH"/>
</dbReference>
<dbReference type="Proteomes" id="UP000266743">
    <property type="component" value="Chromosome 8"/>
</dbReference>
<dbReference type="Gene3D" id="3.40.605.10">
    <property type="entry name" value="Aldehyde Dehydrogenase, Chain A, domain 1"/>
    <property type="match status" value="1"/>
</dbReference>
<protein>
    <submittedName>
        <fullName evidence="2">Aldehyde dehydrogenase family</fullName>
    </submittedName>
</protein>
<dbReference type="SUPFAM" id="SSF53720">
    <property type="entry name" value="ALDH-like"/>
    <property type="match status" value="2"/>
</dbReference>
<evidence type="ECO:0000313" key="2">
    <source>
        <dbReference type="EMBL" id="RHW70842.1"/>
    </source>
</evidence>
<dbReference type="InterPro" id="IPR016162">
    <property type="entry name" value="Ald_DH_N"/>
</dbReference>
<dbReference type="FunFam" id="3.40.605.10:FF:000083">
    <property type="entry name" value="Uncharacterized protein"/>
    <property type="match status" value="1"/>
</dbReference>
<dbReference type="PANTHER" id="PTHR11699">
    <property type="entry name" value="ALDEHYDE DEHYDROGENASE-RELATED"/>
    <property type="match status" value="1"/>
</dbReference>
<dbReference type="EMBL" id="QSBY01000008">
    <property type="protein sequence ID" value="RHW70842.1"/>
    <property type="molecule type" value="Genomic_DNA"/>
</dbReference>
<gene>
    <name evidence="2" type="ORF">DPX39_080052600</name>
</gene>
<evidence type="ECO:0000259" key="1">
    <source>
        <dbReference type="Pfam" id="PF00171"/>
    </source>
</evidence>
<comment type="caution">
    <text evidence="2">The sequence shown here is derived from an EMBL/GenBank/DDBJ whole genome shotgun (WGS) entry which is preliminary data.</text>
</comment>
<sequence length="559" mass="60386">MQFCGGFVCRTPPLRFAWKQAYSQLLPSHSTVPSAYICGRLRQAHHYSGRFACSAASVVVESPSDGAGILTFTANTVDGAARALSEIMHEAQALSHSVELRALERLEAILRQNAELLASAEALATGICLREARNSIGLAANVVGSCAERLRGCPASVTASETIDVEDLLRSLGCSDRGINCHGIRCATGGGSSVALCYTSANYPLQRGVETIAAALLRGHVVVWLPSLEAPLSALWLMQLLCRSFSCQANENDSRSATSDDKGCDRGVGMHTVEPINIILYRGEHSILLEKAFGVRGAREGLELVGLTNGFTEGQTNQFSVHLSDGQVRRSDISALYAIDWHHRLTKPAVAIVSVSQGESQSFSPSIPLTACAAVAKTDSAPTHVECVAENFFHHAFHCNGRTLHPLHVAFIPHEDVLPILRYLRERIRQVRIGHSLDSSVELGPLPTSKHLSLVKELIESATSGDDDAGVCIQQVCGGFEVAMPAGFFCLPCVLYARLPNEAPGAVSSMVERVMKLRTELDELGGGPVALVCAYDLRHQLDELHVWKDNAQHYVVHDW</sequence>
<dbReference type="InterPro" id="IPR015590">
    <property type="entry name" value="Aldehyde_DH_dom"/>
</dbReference>
<feature type="domain" description="Aldehyde dehydrogenase" evidence="1">
    <location>
        <begin position="59"/>
        <end position="241"/>
    </location>
</feature>
<dbReference type="FunFam" id="3.40.309.10:FF:000084">
    <property type="entry name" value="Uncharacterized protein"/>
    <property type="match status" value="1"/>
</dbReference>
<reference evidence="2" key="1">
    <citation type="submission" date="2018-09" db="EMBL/GenBank/DDBJ databases">
        <title>whole genome sequence of T. equiperdum IVM-t1 strain.</title>
        <authorList>
            <person name="Suganuma K."/>
        </authorList>
    </citation>
    <scope>NUCLEOTIDE SEQUENCE [LARGE SCALE GENOMIC DNA]</scope>
    <source>
        <strain evidence="2">IVM-t1</strain>
    </source>
</reference>